<protein>
    <submittedName>
        <fullName evidence="1">Uncharacterized protein</fullName>
    </submittedName>
</protein>
<name>A0A8H7NV62_9APHY</name>
<evidence type="ECO:0000313" key="1">
    <source>
        <dbReference type="EMBL" id="KAF9805630.1"/>
    </source>
</evidence>
<reference evidence="1" key="2">
    <citation type="journal article" name="Front. Microbiol.">
        <title>Degradative Capacity of Two Strains of Rhodonia placenta: From Phenotype to Genotype.</title>
        <authorList>
            <person name="Kolle M."/>
            <person name="Horta M.A.C."/>
            <person name="Nowrousian M."/>
            <person name="Ohm R.A."/>
            <person name="Benz J.P."/>
            <person name="Pilgard A."/>
        </authorList>
    </citation>
    <scope>NUCLEOTIDE SEQUENCE</scope>
    <source>
        <strain evidence="1">FPRL280</strain>
    </source>
</reference>
<gene>
    <name evidence="1" type="ORF">IEO21_08988</name>
</gene>
<reference evidence="1" key="1">
    <citation type="submission" date="2020-11" db="EMBL/GenBank/DDBJ databases">
        <authorList>
            <person name="Koelle M."/>
            <person name="Horta M.A.C."/>
            <person name="Nowrousian M."/>
            <person name="Ohm R.A."/>
            <person name="Benz P."/>
            <person name="Pilgard A."/>
        </authorList>
    </citation>
    <scope>NUCLEOTIDE SEQUENCE</scope>
    <source>
        <strain evidence="1">FPRL280</strain>
    </source>
</reference>
<proteinExistence type="predicted"/>
<evidence type="ECO:0000313" key="2">
    <source>
        <dbReference type="Proteomes" id="UP000639403"/>
    </source>
</evidence>
<comment type="caution">
    <text evidence="1">The sequence shown here is derived from an EMBL/GenBank/DDBJ whole genome shotgun (WGS) entry which is preliminary data.</text>
</comment>
<sequence>MNAAFSLSPFFIRTLLYPHLMSSFEK</sequence>
<accession>A0A8H7NV62</accession>
<dbReference type="AlphaFoldDB" id="A0A8H7NV62"/>
<dbReference type="Proteomes" id="UP000639403">
    <property type="component" value="Unassembled WGS sequence"/>
</dbReference>
<organism evidence="1 2">
    <name type="scientific">Rhodonia placenta</name>
    <dbReference type="NCBI Taxonomy" id="104341"/>
    <lineage>
        <taxon>Eukaryota</taxon>
        <taxon>Fungi</taxon>
        <taxon>Dikarya</taxon>
        <taxon>Basidiomycota</taxon>
        <taxon>Agaricomycotina</taxon>
        <taxon>Agaricomycetes</taxon>
        <taxon>Polyporales</taxon>
        <taxon>Adustoporiaceae</taxon>
        <taxon>Rhodonia</taxon>
    </lineage>
</organism>
<dbReference type="EMBL" id="JADOXO010000373">
    <property type="protein sequence ID" value="KAF9805630.1"/>
    <property type="molecule type" value="Genomic_DNA"/>
</dbReference>